<feature type="region of interest" description="Disordered" evidence="9">
    <location>
        <begin position="94"/>
        <end position="113"/>
    </location>
</feature>
<dbReference type="KEGG" id="tva:4752703"/>
<dbReference type="GO" id="GO:0000139">
    <property type="term" value="C:Golgi membrane"/>
    <property type="evidence" value="ECO:0007669"/>
    <property type="project" value="UniProtKB-SubCell"/>
</dbReference>
<evidence type="ECO:0000256" key="7">
    <source>
        <dbReference type="ARBA" id="ARBA00023054"/>
    </source>
</evidence>
<dbReference type="SUPFAM" id="SSF58038">
    <property type="entry name" value="SNARE fusion complex"/>
    <property type="match status" value="1"/>
</dbReference>
<feature type="compositionally biased region" description="Low complexity" evidence="9">
    <location>
        <begin position="99"/>
        <end position="113"/>
    </location>
</feature>
<keyword evidence="2" id="KW-0813">Transport</keyword>
<evidence type="ECO:0000256" key="8">
    <source>
        <dbReference type="ARBA" id="ARBA00023136"/>
    </source>
</evidence>
<keyword evidence="3 10" id="KW-0812">Transmembrane</keyword>
<dbReference type="Proteomes" id="UP000001542">
    <property type="component" value="Unassembled WGS sequence"/>
</dbReference>
<evidence type="ECO:0000256" key="5">
    <source>
        <dbReference type="ARBA" id="ARBA00022989"/>
    </source>
</evidence>
<evidence type="ECO:0000256" key="9">
    <source>
        <dbReference type="SAM" id="MobiDB-lite"/>
    </source>
</evidence>
<dbReference type="PROSITE" id="PS50192">
    <property type="entry name" value="T_SNARE"/>
    <property type="match status" value="1"/>
</dbReference>
<reference evidence="12" key="1">
    <citation type="submission" date="2006-10" db="EMBL/GenBank/DDBJ databases">
        <authorList>
            <person name="Amadeo P."/>
            <person name="Zhao Q."/>
            <person name="Wortman J."/>
            <person name="Fraser-Liggett C."/>
            <person name="Carlton J."/>
        </authorList>
    </citation>
    <scope>NUCLEOTIDE SEQUENCE</scope>
    <source>
        <strain evidence="12">G3</strain>
    </source>
</reference>
<dbReference type="GO" id="GO:0031201">
    <property type="term" value="C:SNARE complex"/>
    <property type="evidence" value="ECO:0000318"/>
    <property type="project" value="GO_Central"/>
</dbReference>
<keyword evidence="8 10" id="KW-0472">Membrane</keyword>
<protein>
    <recommendedName>
        <fullName evidence="11">t-SNARE coiled-coil homology domain-containing protein</fullName>
    </recommendedName>
</protein>
<organism evidence="12 13">
    <name type="scientific">Trichomonas vaginalis (strain ATCC PRA-98 / G3)</name>
    <dbReference type="NCBI Taxonomy" id="412133"/>
    <lineage>
        <taxon>Eukaryota</taxon>
        <taxon>Metamonada</taxon>
        <taxon>Parabasalia</taxon>
        <taxon>Trichomonadida</taxon>
        <taxon>Trichomonadidae</taxon>
        <taxon>Trichomonas</taxon>
    </lineage>
</organism>
<keyword evidence="13" id="KW-1185">Reference proteome</keyword>
<feature type="transmembrane region" description="Helical" evidence="10">
    <location>
        <begin position="196"/>
        <end position="219"/>
    </location>
</feature>
<feature type="domain" description="T-SNARE coiled-coil homology" evidence="11">
    <location>
        <begin position="123"/>
        <end position="185"/>
    </location>
</feature>
<dbReference type="Gene3D" id="1.20.5.110">
    <property type="match status" value="1"/>
</dbReference>
<dbReference type="GO" id="GO:0006906">
    <property type="term" value="P:vesicle fusion"/>
    <property type="evidence" value="ECO:0000318"/>
    <property type="project" value="GO_Central"/>
</dbReference>
<keyword evidence="5 10" id="KW-1133">Transmembrane helix</keyword>
<proteinExistence type="predicted"/>
<dbReference type="InParanoid" id="A2FJE2"/>
<dbReference type="FunFam" id="1.20.5.110:FF:000175">
    <property type="entry name" value="Syntaxin-related protein, putative"/>
    <property type="match status" value="1"/>
</dbReference>
<dbReference type="VEuPathDB" id="TrichDB:TVAGG3_0873240"/>
<dbReference type="GO" id="GO:0006886">
    <property type="term" value="P:intracellular protein transport"/>
    <property type="evidence" value="ECO:0000318"/>
    <property type="project" value="GO_Central"/>
</dbReference>
<keyword evidence="6" id="KW-0333">Golgi apparatus</keyword>
<dbReference type="VEuPathDB" id="TrichDB:TVAG_205530"/>
<evidence type="ECO:0000256" key="2">
    <source>
        <dbReference type="ARBA" id="ARBA00022448"/>
    </source>
</evidence>
<name>A2FJE2_TRIV3</name>
<reference evidence="12" key="2">
    <citation type="journal article" date="2007" name="Science">
        <title>Draft genome sequence of the sexually transmitted pathogen Trichomonas vaginalis.</title>
        <authorList>
            <person name="Carlton J.M."/>
            <person name="Hirt R.P."/>
            <person name="Silva J.C."/>
            <person name="Delcher A.L."/>
            <person name="Schatz M."/>
            <person name="Zhao Q."/>
            <person name="Wortman J.R."/>
            <person name="Bidwell S.L."/>
            <person name="Alsmark U.C.M."/>
            <person name="Besteiro S."/>
            <person name="Sicheritz-Ponten T."/>
            <person name="Noel C.J."/>
            <person name="Dacks J.B."/>
            <person name="Foster P.G."/>
            <person name="Simillion C."/>
            <person name="Van de Peer Y."/>
            <person name="Miranda-Saavedra D."/>
            <person name="Barton G.J."/>
            <person name="Westrop G.D."/>
            <person name="Mueller S."/>
            <person name="Dessi D."/>
            <person name="Fiori P.L."/>
            <person name="Ren Q."/>
            <person name="Paulsen I."/>
            <person name="Zhang H."/>
            <person name="Bastida-Corcuera F.D."/>
            <person name="Simoes-Barbosa A."/>
            <person name="Brown M.T."/>
            <person name="Hayes R.D."/>
            <person name="Mukherjee M."/>
            <person name="Okumura C.Y."/>
            <person name="Schneider R."/>
            <person name="Smith A.J."/>
            <person name="Vanacova S."/>
            <person name="Villalvazo M."/>
            <person name="Haas B.J."/>
            <person name="Pertea M."/>
            <person name="Feldblyum T.V."/>
            <person name="Utterback T.R."/>
            <person name="Shu C.L."/>
            <person name="Osoegawa K."/>
            <person name="de Jong P.J."/>
            <person name="Hrdy I."/>
            <person name="Horvathova L."/>
            <person name="Zubacova Z."/>
            <person name="Dolezal P."/>
            <person name="Malik S.B."/>
            <person name="Logsdon J.M. Jr."/>
            <person name="Henze K."/>
            <person name="Gupta A."/>
            <person name="Wang C.C."/>
            <person name="Dunne R.L."/>
            <person name="Upcroft J.A."/>
            <person name="Upcroft P."/>
            <person name="White O."/>
            <person name="Salzberg S.L."/>
            <person name="Tang P."/>
            <person name="Chiu C.-H."/>
            <person name="Lee Y.-S."/>
            <person name="Embley T.M."/>
            <person name="Coombs G.H."/>
            <person name="Mottram J.C."/>
            <person name="Tachezy J."/>
            <person name="Fraser-Liggett C.M."/>
            <person name="Johnson P.J."/>
        </authorList>
    </citation>
    <scope>NUCLEOTIDE SEQUENCE [LARGE SCALE GENOMIC DNA]</scope>
    <source>
        <strain evidence="12">G3</strain>
    </source>
</reference>
<dbReference type="InterPro" id="IPR045242">
    <property type="entry name" value="Syntaxin"/>
</dbReference>
<dbReference type="PANTHER" id="PTHR19957:SF83">
    <property type="entry name" value="SYNTAXIN-16"/>
    <property type="match status" value="1"/>
</dbReference>
<keyword evidence="4" id="KW-0653">Protein transport</keyword>
<gene>
    <name evidence="12" type="ORF">TVAG_205530</name>
</gene>
<accession>A2FJE2</accession>
<dbReference type="GO" id="GO:0005484">
    <property type="term" value="F:SNAP receptor activity"/>
    <property type="evidence" value="ECO:0000318"/>
    <property type="project" value="GO_Central"/>
</dbReference>
<comment type="subcellular location">
    <subcellularLocation>
        <location evidence="1">Golgi apparatus membrane</location>
        <topology evidence="1">Single-pass type IV membrane protein</topology>
    </subcellularLocation>
</comment>
<dbReference type="RefSeq" id="XP_001307885.1">
    <property type="nucleotide sequence ID" value="XM_001307884.1"/>
</dbReference>
<dbReference type="STRING" id="5722.A2FJE2"/>
<dbReference type="SMR" id="A2FJE2"/>
<evidence type="ECO:0000313" key="13">
    <source>
        <dbReference type="Proteomes" id="UP000001542"/>
    </source>
</evidence>
<keyword evidence="7" id="KW-0175">Coiled coil</keyword>
<evidence type="ECO:0000259" key="11">
    <source>
        <dbReference type="PROSITE" id="PS50192"/>
    </source>
</evidence>
<dbReference type="InterPro" id="IPR000727">
    <property type="entry name" value="T_SNARE_dom"/>
</dbReference>
<dbReference type="GO" id="GO:0048278">
    <property type="term" value="P:vesicle docking"/>
    <property type="evidence" value="ECO:0000318"/>
    <property type="project" value="GO_Central"/>
</dbReference>
<dbReference type="GO" id="GO:0012505">
    <property type="term" value="C:endomembrane system"/>
    <property type="evidence" value="ECO:0000318"/>
    <property type="project" value="GO_Central"/>
</dbReference>
<dbReference type="OrthoDB" id="10570956at2759"/>
<sequence>MSLKRGAGEGQSVQQLVNNFENRLNSVKKELPNISNPSKRMTIKKHFKDMNNYQLQIAPLIANAPQDLQDKYERLSGDYEDIKNDTERQIEMLEKQEAQQKQQASQSSNAGGALSQSLIQDESVAMENFNRDTQNIVEDMKAIDEATSILQTKIEEQHEVVVRVDNTIDDSHEQMVQGNQSLNKAQEHQKASNRCLWYILAGVIVFIIVIVIIVLATVLPKKNKSK</sequence>
<evidence type="ECO:0000256" key="1">
    <source>
        <dbReference type="ARBA" id="ARBA00004409"/>
    </source>
</evidence>
<dbReference type="Pfam" id="PF05739">
    <property type="entry name" value="SNARE"/>
    <property type="match status" value="1"/>
</dbReference>
<dbReference type="EMBL" id="DS113829">
    <property type="protein sequence ID" value="EAX94955.1"/>
    <property type="molecule type" value="Genomic_DNA"/>
</dbReference>
<dbReference type="PANTHER" id="PTHR19957">
    <property type="entry name" value="SYNTAXIN"/>
    <property type="match status" value="1"/>
</dbReference>
<evidence type="ECO:0000256" key="4">
    <source>
        <dbReference type="ARBA" id="ARBA00022927"/>
    </source>
</evidence>
<dbReference type="AlphaFoldDB" id="A2FJE2"/>
<evidence type="ECO:0000256" key="10">
    <source>
        <dbReference type="SAM" id="Phobius"/>
    </source>
</evidence>
<evidence type="ECO:0000256" key="3">
    <source>
        <dbReference type="ARBA" id="ARBA00022692"/>
    </source>
</evidence>
<evidence type="ECO:0000256" key="6">
    <source>
        <dbReference type="ARBA" id="ARBA00023034"/>
    </source>
</evidence>
<evidence type="ECO:0000313" key="12">
    <source>
        <dbReference type="EMBL" id="EAX94955.1"/>
    </source>
</evidence>
<dbReference type="GO" id="GO:0000149">
    <property type="term" value="F:SNARE binding"/>
    <property type="evidence" value="ECO:0000318"/>
    <property type="project" value="GO_Central"/>
</dbReference>